<sequence length="171" mass="18753">MAGTAPVPCDVPKPTNNAVNLPICICIYFAEAKKQAQGNATALQQIAYMKGKCCKLYAYKKSAKLAHQKELRNIYNEAILEGMEETADTGLQKAAESSVEGQGEEEAERDNMEELEAEGEAMEEGLKVKESGKAEGADAHRETKSSLEVEKTYEYARDLLGDHKACHQLPK</sequence>
<feature type="compositionally biased region" description="Acidic residues" evidence="1">
    <location>
        <begin position="102"/>
        <end position="123"/>
    </location>
</feature>
<keyword evidence="3" id="KW-1185">Reference proteome</keyword>
<feature type="compositionally biased region" description="Basic and acidic residues" evidence="1">
    <location>
        <begin position="124"/>
        <end position="149"/>
    </location>
</feature>
<protein>
    <submittedName>
        <fullName evidence="2">Uncharacterized protein</fullName>
    </submittedName>
</protein>
<evidence type="ECO:0000256" key="1">
    <source>
        <dbReference type="SAM" id="MobiDB-lite"/>
    </source>
</evidence>
<evidence type="ECO:0000313" key="3">
    <source>
        <dbReference type="Proteomes" id="UP000054845"/>
    </source>
</evidence>
<dbReference type="Proteomes" id="UP000054845">
    <property type="component" value="Unassembled WGS sequence"/>
</dbReference>
<dbReference type="EMBL" id="CCYA01000318">
    <property type="protein sequence ID" value="CEH16431.1"/>
    <property type="molecule type" value="Genomic_DNA"/>
</dbReference>
<evidence type="ECO:0000313" key="2">
    <source>
        <dbReference type="EMBL" id="CEH16431.1"/>
    </source>
</evidence>
<accession>A0A0P1BJX0</accession>
<dbReference type="AlphaFoldDB" id="A0A0P1BJX0"/>
<proteinExistence type="predicted"/>
<name>A0A0P1BJX0_9BASI</name>
<organism evidence="2 3">
    <name type="scientific">Ceraceosorus bombacis</name>
    <dbReference type="NCBI Taxonomy" id="401625"/>
    <lineage>
        <taxon>Eukaryota</taxon>
        <taxon>Fungi</taxon>
        <taxon>Dikarya</taxon>
        <taxon>Basidiomycota</taxon>
        <taxon>Ustilaginomycotina</taxon>
        <taxon>Exobasidiomycetes</taxon>
        <taxon>Ceraceosorales</taxon>
        <taxon>Ceraceosoraceae</taxon>
        <taxon>Ceraceosorus</taxon>
    </lineage>
</organism>
<reference evidence="2 3" key="1">
    <citation type="submission" date="2014-09" db="EMBL/GenBank/DDBJ databases">
        <authorList>
            <person name="Magalhaes I.L.F."/>
            <person name="Oliveira U."/>
            <person name="Santos F.R."/>
            <person name="Vidigal T.H.D.A."/>
            <person name="Brescovit A.D."/>
            <person name="Santos A.J."/>
        </authorList>
    </citation>
    <scope>NUCLEOTIDE SEQUENCE [LARGE SCALE GENOMIC DNA]</scope>
</reference>
<feature type="region of interest" description="Disordered" evidence="1">
    <location>
        <begin position="87"/>
        <end position="149"/>
    </location>
</feature>